<evidence type="ECO:0000313" key="2">
    <source>
        <dbReference type="Proteomes" id="UP000618445"/>
    </source>
</evidence>
<protein>
    <recommendedName>
        <fullName evidence="3">Apea-like HEPN domain-containing protein</fullName>
    </recommendedName>
</protein>
<dbReference type="EMBL" id="JACJQY010000009">
    <property type="protein sequence ID" value="MBD2316824.1"/>
    <property type="molecule type" value="Genomic_DNA"/>
</dbReference>
<dbReference type="RefSeq" id="WP_190577700.1">
    <property type="nucleotide sequence ID" value="NZ_JACJQY010000009.1"/>
</dbReference>
<comment type="caution">
    <text evidence="1">The sequence shown here is derived from an EMBL/GenBank/DDBJ whole genome shotgun (WGS) entry which is preliminary data.</text>
</comment>
<name>A0ABR8C821_9CYAN</name>
<organism evidence="1 2">
    <name type="scientific">Phormidium tenue FACHB-1050</name>
    <dbReference type="NCBI Taxonomy" id="2692857"/>
    <lineage>
        <taxon>Bacteria</taxon>
        <taxon>Bacillati</taxon>
        <taxon>Cyanobacteriota</taxon>
        <taxon>Cyanophyceae</taxon>
        <taxon>Oscillatoriophycideae</taxon>
        <taxon>Oscillatoriales</taxon>
        <taxon>Oscillatoriaceae</taxon>
        <taxon>Phormidium</taxon>
    </lineage>
</organism>
<evidence type="ECO:0008006" key="3">
    <source>
        <dbReference type="Google" id="ProtNLM"/>
    </source>
</evidence>
<sequence>MKNTKNNMAQSKIDESFQEIRSLIDFLKSRTEAPTEKILSLYFERHELGSLHLDYEEASRYHKCLRNLIKNSVKDNDLSLKKVENAFQETLLKALCVNTSSISEDLRISEILQNLKQKITAKRITYRCYIPICGISERGLPLSIGQIEFIVFDDLLVNHFQEIVAKHPIQKEDKWKTLKNNIDTSFYEKVFSVVTVEAKDYESAQVIAIKKTRKILDILNFFSALVPYNPDAWAYLSGDSGSHLFETIILNEDDGVSLNIGRKRLGSLQKLEILRIIESDEKDNIGFSHINNLLKKNNLNKFEQALITAIQWIGRAVIANRREDAFLFYAIALESIVLVDNEKAELSYRLRIRIAHLITSNPKNRKEVVNAVRELYNLRSKLVHDGKYEITDLELNSMKFISIRCIQRLCIDPRFQNITSPEDFSDWLEDQILANVIEKSDITV</sequence>
<proteinExistence type="predicted"/>
<gene>
    <name evidence="1" type="ORF">H6G05_08185</name>
</gene>
<keyword evidence="2" id="KW-1185">Reference proteome</keyword>
<reference evidence="1 2" key="1">
    <citation type="journal article" date="2020" name="ISME J.">
        <title>Comparative genomics reveals insights into cyanobacterial evolution and habitat adaptation.</title>
        <authorList>
            <person name="Chen M.Y."/>
            <person name="Teng W.K."/>
            <person name="Zhao L."/>
            <person name="Hu C.X."/>
            <person name="Zhou Y.K."/>
            <person name="Han B.P."/>
            <person name="Song L.R."/>
            <person name="Shu W.S."/>
        </authorList>
    </citation>
    <scope>NUCLEOTIDE SEQUENCE [LARGE SCALE GENOMIC DNA]</scope>
    <source>
        <strain evidence="1 2">FACHB-1050</strain>
    </source>
</reference>
<accession>A0ABR8C821</accession>
<dbReference type="Proteomes" id="UP000618445">
    <property type="component" value="Unassembled WGS sequence"/>
</dbReference>
<evidence type="ECO:0000313" key="1">
    <source>
        <dbReference type="EMBL" id="MBD2316824.1"/>
    </source>
</evidence>